<accession>A0ABW5H8P7</accession>
<sequence>MVAPVLEIQGRLNYQTFLLMTTGEHGAHRQCWAAGLELDDDEEPPIGPDRLLHSDSPETRFGTFDSTDMSGYVSQRPLRESGAVKVALTDGEWLGLGADAAYCQCA</sequence>
<protein>
    <submittedName>
        <fullName evidence="1">Uncharacterized protein</fullName>
    </submittedName>
</protein>
<reference evidence="2" key="1">
    <citation type="journal article" date="2019" name="Int. J. Syst. Evol. Microbiol.">
        <title>The Global Catalogue of Microorganisms (GCM) 10K type strain sequencing project: providing services to taxonomists for standard genome sequencing and annotation.</title>
        <authorList>
            <consortium name="The Broad Institute Genomics Platform"/>
            <consortium name="The Broad Institute Genome Sequencing Center for Infectious Disease"/>
            <person name="Wu L."/>
            <person name="Ma J."/>
        </authorList>
    </citation>
    <scope>NUCLEOTIDE SEQUENCE [LARGE SCALE GENOMIC DNA]</scope>
    <source>
        <strain evidence="2">CGMCC 4.7641</strain>
    </source>
</reference>
<evidence type="ECO:0000313" key="2">
    <source>
        <dbReference type="Proteomes" id="UP001597483"/>
    </source>
</evidence>
<comment type="caution">
    <text evidence="1">The sequence shown here is derived from an EMBL/GenBank/DDBJ whole genome shotgun (WGS) entry which is preliminary data.</text>
</comment>
<keyword evidence="2" id="KW-1185">Reference proteome</keyword>
<dbReference type="RefSeq" id="WP_378305918.1">
    <property type="nucleotide sequence ID" value="NZ_JBHUKS010000013.1"/>
</dbReference>
<organism evidence="1 2">
    <name type="scientific">Amycolatopsis silviterrae</name>
    <dbReference type="NCBI Taxonomy" id="1656914"/>
    <lineage>
        <taxon>Bacteria</taxon>
        <taxon>Bacillati</taxon>
        <taxon>Actinomycetota</taxon>
        <taxon>Actinomycetes</taxon>
        <taxon>Pseudonocardiales</taxon>
        <taxon>Pseudonocardiaceae</taxon>
        <taxon>Amycolatopsis</taxon>
    </lineage>
</organism>
<gene>
    <name evidence="1" type="ORF">ACFSVL_19020</name>
</gene>
<evidence type="ECO:0000313" key="1">
    <source>
        <dbReference type="EMBL" id="MFD2469484.1"/>
    </source>
</evidence>
<dbReference type="Proteomes" id="UP001597483">
    <property type="component" value="Unassembled WGS sequence"/>
</dbReference>
<dbReference type="EMBL" id="JBHUKS010000013">
    <property type="protein sequence ID" value="MFD2469484.1"/>
    <property type="molecule type" value="Genomic_DNA"/>
</dbReference>
<proteinExistence type="predicted"/>
<name>A0ABW5H8P7_9PSEU</name>